<dbReference type="Proteomes" id="UP000274661">
    <property type="component" value="Unassembled WGS sequence"/>
</dbReference>
<proteinExistence type="predicted"/>
<reference evidence="2 3" key="1">
    <citation type="submission" date="2018-12" db="EMBL/GenBank/DDBJ databases">
        <title>Sphingomonas sp. HMF7854 Genome sequencing and assembly.</title>
        <authorList>
            <person name="Cha I."/>
            <person name="Kang H."/>
            <person name="Kim H."/>
            <person name="Kang J."/>
            <person name="Joh K."/>
        </authorList>
    </citation>
    <scope>NUCLEOTIDE SEQUENCE [LARGE SCALE GENOMIC DNA]</scope>
    <source>
        <strain evidence="2 3">HMF7854</strain>
    </source>
</reference>
<organism evidence="2 3">
    <name type="scientific">Sphingomonas ginkgonis</name>
    <dbReference type="NCBI Taxonomy" id="2315330"/>
    <lineage>
        <taxon>Bacteria</taxon>
        <taxon>Pseudomonadati</taxon>
        <taxon>Pseudomonadota</taxon>
        <taxon>Alphaproteobacteria</taxon>
        <taxon>Sphingomonadales</taxon>
        <taxon>Sphingomonadaceae</taxon>
        <taxon>Sphingomonas</taxon>
    </lineage>
</organism>
<dbReference type="RefSeq" id="WP_126717741.1">
    <property type="nucleotide sequence ID" value="NZ_RWJF01000001.1"/>
</dbReference>
<sequence>MKLVQLVTALAVAAAVPSGAQTVDAPKPKPQRDPNRMICERIEELGSRLAARKVCMTAAQWAEQRRQDRDVVDRLQQSHCSGTGGEVC</sequence>
<comment type="caution">
    <text evidence="2">The sequence shown here is derived from an EMBL/GenBank/DDBJ whole genome shotgun (WGS) entry which is preliminary data.</text>
</comment>
<evidence type="ECO:0000313" key="3">
    <source>
        <dbReference type="Proteomes" id="UP000274661"/>
    </source>
</evidence>
<evidence type="ECO:0000313" key="2">
    <source>
        <dbReference type="EMBL" id="RST29903.1"/>
    </source>
</evidence>
<keyword evidence="1" id="KW-0732">Signal</keyword>
<keyword evidence="3" id="KW-1185">Reference proteome</keyword>
<name>A0A429V7H7_9SPHN</name>
<evidence type="ECO:0000256" key="1">
    <source>
        <dbReference type="SAM" id="SignalP"/>
    </source>
</evidence>
<protein>
    <recommendedName>
        <fullName evidence="4">Secreted protein</fullName>
    </recommendedName>
</protein>
<accession>A0A429V7H7</accession>
<gene>
    <name evidence="2" type="ORF">HMF7854_02990</name>
</gene>
<dbReference type="EMBL" id="RWJF01000001">
    <property type="protein sequence ID" value="RST29903.1"/>
    <property type="molecule type" value="Genomic_DNA"/>
</dbReference>
<feature type="signal peptide" evidence="1">
    <location>
        <begin position="1"/>
        <end position="20"/>
    </location>
</feature>
<dbReference type="OrthoDB" id="7582966at2"/>
<dbReference type="AlphaFoldDB" id="A0A429V7H7"/>
<feature type="chain" id="PRO_5019115143" description="Secreted protein" evidence="1">
    <location>
        <begin position="21"/>
        <end position="88"/>
    </location>
</feature>
<evidence type="ECO:0008006" key="4">
    <source>
        <dbReference type="Google" id="ProtNLM"/>
    </source>
</evidence>